<dbReference type="OrthoDB" id="70513at2"/>
<dbReference type="AlphaFoldDB" id="A0A431TDL6"/>
<dbReference type="Gene3D" id="3.40.50.1820">
    <property type="entry name" value="alpha/beta hydrolase"/>
    <property type="match status" value="1"/>
</dbReference>
<reference evidence="1 2" key="1">
    <citation type="submission" date="2018-12" db="EMBL/GenBank/DDBJ databases">
        <title>The genome of Variovorax gossypii DSM 100435.</title>
        <authorList>
            <person name="Gao J."/>
            <person name="Sun J."/>
        </authorList>
    </citation>
    <scope>NUCLEOTIDE SEQUENCE [LARGE SCALE GENOMIC DNA]</scope>
    <source>
        <strain evidence="1 2">DSM 100435</strain>
    </source>
</reference>
<dbReference type="EMBL" id="RXOE01000012">
    <property type="protein sequence ID" value="RTQ30655.1"/>
    <property type="molecule type" value="Genomic_DNA"/>
</dbReference>
<organism evidence="1 2">
    <name type="scientific">Variovorax gossypii</name>
    <dbReference type="NCBI Taxonomy" id="1679495"/>
    <lineage>
        <taxon>Bacteria</taxon>
        <taxon>Pseudomonadati</taxon>
        <taxon>Pseudomonadota</taxon>
        <taxon>Betaproteobacteria</taxon>
        <taxon>Burkholderiales</taxon>
        <taxon>Comamonadaceae</taxon>
        <taxon>Variovorax</taxon>
    </lineage>
</organism>
<sequence>MVKTVLFVHGTGVRKHSYESSAARIAEGLRSINRGIRLEPCLWGDVHGARLGMNGVSIPEFNGPIAAVSEETQMEALWELLAQDALFELRELAAAGNPDDLDAPQDRIDKAKLLTQLAALETNAVLLARIQERALTAQWQQAVRAVATSQAAKDAVDAASRVDTTLRLGLSRAVVASLQARLLEDNMAVLPAPLRDALVKKGVDELGGGELNIFTDWVTSKLKGLGLRWATAKAKRERDALYTAAAPTAGDVLLYQARGASIRDFIAERVGQCGDDVVIFAHSLGGIACVDLLIERSLPQVKALVTVGSQAPFMYEIGALTSLELGKQLPTHFPPKWINFYDCNDLLSYKASQVFAGRATDHEVRSGLPFPMSHSAYWDMPELWQTLEPHLK</sequence>
<dbReference type="InterPro" id="IPR029058">
    <property type="entry name" value="AB_hydrolase_fold"/>
</dbReference>
<keyword evidence="2" id="KW-1185">Reference proteome</keyword>
<name>A0A431TDL6_9BURK</name>
<protein>
    <recommendedName>
        <fullName evidence="3">Alpha/beta hydrolase</fullName>
    </recommendedName>
</protein>
<evidence type="ECO:0000313" key="2">
    <source>
        <dbReference type="Proteomes" id="UP000267418"/>
    </source>
</evidence>
<gene>
    <name evidence="1" type="ORF">EJP69_28630</name>
</gene>
<dbReference type="SUPFAM" id="SSF53474">
    <property type="entry name" value="alpha/beta-Hydrolases"/>
    <property type="match status" value="1"/>
</dbReference>
<dbReference type="Proteomes" id="UP000267418">
    <property type="component" value="Unassembled WGS sequence"/>
</dbReference>
<evidence type="ECO:0000313" key="1">
    <source>
        <dbReference type="EMBL" id="RTQ30655.1"/>
    </source>
</evidence>
<accession>A0A431TDL6</accession>
<comment type="caution">
    <text evidence="1">The sequence shown here is derived from an EMBL/GenBank/DDBJ whole genome shotgun (WGS) entry which is preliminary data.</text>
</comment>
<proteinExistence type="predicted"/>
<dbReference type="RefSeq" id="WP_126473755.1">
    <property type="nucleotide sequence ID" value="NZ_RXOE01000012.1"/>
</dbReference>
<evidence type="ECO:0008006" key="3">
    <source>
        <dbReference type="Google" id="ProtNLM"/>
    </source>
</evidence>